<sequence>MSTEPPFRLQEDGNVSMEIRRDKKFDRPDVYVVGTVMRLALTRERNGDEVAMVVEHKLEDQIAGATCEATSYGRADDMKTW</sequence>
<accession>A0A9P7T336</accession>
<dbReference type="AlphaFoldDB" id="A0A9P7T336"/>
<dbReference type="EMBL" id="SRPW01000249">
    <property type="protein sequence ID" value="KAG6016367.1"/>
    <property type="molecule type" value="Genomic_DNA"/>
</dbReference>
<proteinExistence type="predicted"/>
<keyword evidence="2" id="KW-1185">Reference proteome</keyword>
<reference evidence="1" key="1">
    <citation type="journal article" date="2020" name="bioRxiv">
        <title>Whole genome comparisons of ergot fungi reveals the divergence and evolution of species within the genus Claviceps are the result of varying mechanisms driving genome evolution and host range expansion.</title>
        <authorList>
            <person name="Wyka S.A."/>
            <person name="Mondo S.J."/>
            <person name="Liu M."/>
            <person name="Dettman J."/>
            <person name="Nalam V."/>
            <person name="Broders K.D."/>
        </authorList>
    </citation>
    <scope>NUCLEOTIDE SEQUENCE</scope>
    <source>
        <strain evidence="1">CCC 602</strain>
    </source>
</reference>
<evidence type="ECO:0000313" key="1">
    <source>
        <dbReference type="EMBL" id="KAG6016367.1"/>
    </source>
</evidence>
<dbReference type="Proteomes" id="UP000748025">
    <property type="component" value="Unassembled WGS sequence"/>
</dbReference>
<organism evidence="1 2">
    <name type="scientific">Claviceps pusilla</name>
    <dbReference type="NCBI Taxonomy" id="123648"/>
    <lineage>
        <taxon>Eukaryota</taxon>
        <taxon>Fungi</taxon>
        <taxon>Dikarya</taxon>
        <taxon>Ascomycota</taxon>
        <taxon>Pezizomycotina</taxon>
        <taxon>Sordariomycetes</taxon>
        <taxon>Hypocreomycetidae</taxon>
        <taxon>Hypocreales</taxon>
        <taxon>Clavicipitaceae</taxon>
        <taxon>Claviceps</taxon>
    </lineage>
</organism>
<comment type="caution">
    <text evidence="1">The sequence shown here is derived from an EMBL/GenBank/DDBJ whole genome shotgun (WGS) entry which is preliminary data.</text>
</comment>
<gene>
    <name evidence="1" type="ORF">E4U43_003752</name>
</gene>
<protein>
    <submittedName>
        <fullName evidence="1">Uncharacterized protein</fullName>
    </submittedName>
</protein>
<evidence type="ECO:0000313" key="2">
    <source>
        <dbReference type="Proteomes" id="UP000748025"/>
    </source>
</evidence>
<name>A0A9P7T336_9HYPO</name>